<dbReference type="EMBL" id="JAKGUD010000004">
    <property type="protein sequence ID" value="MCF4142177.1"/>
    <property type="molecule type" value="Genomic_DNA"/>
</dbReference>
<sequence length="994" mass="109808">MTKEDRRYRDRFDPSVDVNMLENPLIPRQSENAAWLLDQRYLLSRYDRAEGKVRKEASFEEFARRVSRVIASVETLYVGEDDLNWIRVLEKNLFSDILNRRFLFNSPCLFGAAAGMTVDPAMSELIYRSPDDMSYSDYVAVRDGKTESQQLFACFVISVEDSIEGIFDSVKDAAVISKYGGGVGGNFGNLREFGSDIKGGTGGKASGPVSFMETWNTMGSVVVQGGRRRAALMGMLYDDHPDVERFMDAKVEDGKLPYFNISVSVSDELLTKAAQGGDFHLRSRADGSVAKTVKAADLWDKLCRNAWRRGDPGVFFGDRANVDNILKKDPQWRIESTNPCVTGDTWVMTDEGPKQAVNLVGRPTTLLVDGKGHETEGFFSTGVKPVFELKTKEGHSLKLTADHKVMVDTDGEWSWIPAGELSEGNILRLHDHSGEGKISKVMFDSLVPCGEEEVFDVQVPGVNAFDANGLYVHNCGEQPLPNYTSCNLGSVNLEAFVSSESSGEAVFDMDSFVDQVFRSVYYLDLVIDATSYPLERIAERTKMIRPVGLGLMGLADAAIMLGISYGSESFNRFCRSLGGTMASAALAATVRIVSEEGKDPFPEHRLVSDLMESFRCEAGLPDAVDRWLERMDEGGFRELLERMRRTDTVPYTLVNTLEALLSAASVHRGDGMGLVREVLEALFSGRMRTSRRLSVAPTGSISMLLDASPGIEPNFAWSWSRKVMSATGDGGYETREYFHRLMTAEHKDEFRRTGGISDPRFVTAYDIGTDSHVEVTGIFAAVVDSGISKTVNLPSEATVDDVRQVYEDCYRMGCKGITIYRDGSRSDQPIEAKKSDEPEKRPLSSKVKERPGSIVFGKTIKDVTPWGSMYVTINYDGDDPFEVFASLGKSGSEMKSMTEALSRVISIGLRSGGRLEDFISTLRGISGKEYWLFECDDDRVVRSIPDGIAILMEKLSGLGGETLKNVPKCPECGSPMEMVGGCEYCFSCGYSPCK</sequence>
<reference evidence="16 17" key="1">
    <citation type="submission" date="2022-01" db="EMBL/GenBank/DDBJ databases">
        <title>Dethiosulfovibrio faecalis sp. nov., a novel proteolytic, non-sulfur-reducing bacterium isolated from a marine aquaculture solid waste bioreactor.</title>
        <authorList>
            <person name="Grabowski S."/>
            <person name="Apolinario E."/>
            <person name="Schneider N."/>
            <person name="Marshall C.W."/>
            <person name="Sowers K.R."/>
        </authorList>
    </citation>
    <scope>NUCLEOTIDE SEQUENCE [LARGE SCALE GENOMIC DNA]</scope>
    <source>
        <strain evidence="16 17">DSM 12537</strain>
    </source>
</reference>
<dbReference type="Gene3D" id="3.20.70.20">
    <property type="match status" value="2"/>
</dbReference>
<feature type="domain" description="Hint" evidence="15">
    <location>
        <begin position="338"/>
        <end position="431"/>
    </location>
</feature>
<evidence type="ECO:0000256" key="5">
    <source>
        <dbReference type="ARBA" id="ARBA00022628"/>
    </source>
</evidence>
<dbReference type="NCBIfam" id="TIGR01443">
    <property type="entry name" value="intein_Cterm"/>
    <property type="match status" value="1"/>
</dbReference>
<evidence type="ECO:0000313" key="16">
    <source>
        <dbReference type="EMBL" id="MCF4142177.1"/>
    </source>
</evidence>
<comment type="similarity">
    <text evidence="2">Belongs to the ribonucleoside diphosphate reductase class-2 family.</text>
</comment>
<dbReference type="InterPro" id="IPR006141">
    <property type="entry name" value="Intein_N"/>
</dbReference>
<dbReference type="InterPro" id="IPR013344">
    <property type="entry name" value="RNR_NrdJ/NrdZ"/>
</dbReference>
<dbReference type="PANTHER" id="PTHR43371">
    <property type="entry name" value="VITAMIN B12-DEPENDENT RIBONUCLEOTIDE REDUCTASE"/>
    <property type="match status" value="1"/>
</dbReference>
<keyword evidence="9" id="KW-1015">Disulfide bond</keyword>
<dbReference type="Proteomes" id="UP001200430">
    <property type="component" value="Unassembled WGS sequence"/>
</dbReference>
<evidence type="ECO:0000256" key="8">
    <source>
        <dbReference type="ARBA" id="ARBA00023002"/>
    </source>
</evidence>
<evidence type="ECO:0000256" key="3">
    <source>
        <dbReference type="ARBA" id="ARBA00012274"/>
    </source>
</evidence>
<name>A0ABS9ELU9_9BACT</name>
<dbReference type="InterPro" id="IPR050862">
    <property type="entry name" value="RdRp_reductase_class-2"/>
</dbReference>
<proteinExistence type="inferred from homology"/>
<dbReference type="InterPro" id="IPR036844">
    <property type="entry name" value="Hint_dom_sf"/>
</dbReference>
<evidence type="ECO:0000256" key="14">
    <source>
        <dbReference type="SAM" id="MobiDB-lite"/>
    </source>
</evidence>
<dbReference type="CDD" id="cd02888">
    <property type="entry name" value="RNR_II_dimer"/>
    <property type="match status" value="1"/>
</dbReference>
<keyword evidence="10" id="KW-0170">Cobalt</keyword>
<evidence type="ECO:0000259" key="15">
    <source>
        <dbReference type="SMART" id="SM00306"/>
    </source>
</evidence>
<keyword evidence="6" id="KW-0237">DNA synthesis</keyword>
<evidence type="ECO:0000256" key="11">
    <source>
        <dbReference type="ARBA" id="ARBA00025437"/>
    </source>
</evidence>
<keyword evidence="17" id="KW-1185">Reference proteome</keyword>
<dbReference type="EC" id="1.17.4.1" evidence="3"/>
<dbReference type="InterPro" id="IPR024434">
    <property type="entry name" value="TSCPD_dom"/>
</dbReference>
<keyword evidence="5" id="KW-0846">Cobalamin</keyword>
<comment type="cofactor">
    <cofactor evidence="1">
        <name>adenosylcob(III)alamin</name>
        <dbReference type="ChEBI" id="CHEBI:18408"/>
    </cofactor>
</comment>
<dbReference type="RefSeq" id="WP_236098938.1">
    <property type="nucleotide sequence ID" value="NZ_JAKGUD010000004.1"/>
</dbReference>
<evidence type="ECO:0000256" key="2">
    <source>
        <dbReference type="ARBA" id="ARBA00007405"/>
    </source>
</evidence>
<evidence type="ECO:0000256" key="13">
    <source>
        <dbReference type="ARBA" id="ARBA00047754"/>
    </source>
</evidence>
<comment type="caution">
    <text evidence="16">The sequence shown here is derived from an EMBL/GenBank/DDBJ whole genome shotgun (WGS) entry which is preliminary data.</text>
</comment>
<evidence type="ECO:0000256" key="12">
    <source>
        <dbReference type="ARBA" id="ARBA00033050"/>
    </source>
</evidence>
<feature type="region of interest" description="Disordered" evidence="14">
    <location>
        <begin position="825"/>
        <end position="848"/>
    </location>
</feature>
<dbReference type="PROSITE" id="PS50817">
    <property type="entry name" value="INTEIN_N_TER"/>
    <property type="match status" value="1"/>
</dbReference>
<dbReference type="InterPro" id="IPR003587">
    <property type="entry name" value="Hint_dom_N"/>
</dbReference>
<dbReference type="Pfam" id="PF02867">
    <property type="entry name" value="Ribonuc_red_lgC"/>
    <property type="match status" value="1"/>
</dbReference>
<dbReference type="PRINTS" id="PR01183">
    <property type="entry name" value="RIBORDTASEM1"/>
</dbReference>
<dbReference type="Gene3D" id="2.170.16.10">
    <property type="entry name" value="Hedgehog/Intein (Hint) domain"/>
    <property type="match status" value="1"/>
</dbReference>
<comment type="function">
    <text evidence="11">Catalyzes the reduction of ribonucleotides to deoxyribonucleotides. May function to provide a pool of deoxyribonucleotide precursors for DNA repair during oxygen limitation and/or for immediate growth after restoration of oxygen.</text>
</comment>
<organism evidence="16 17">
    <name type="scientific">Dethiosulfovibrio marinus</name>
    <dbReference type="NCBI Taxonomy" id="133532"/>
    <lineage>
        <taxon>Bacteria</taxon>
        <taxon>Thermotogati</taxon>
        <taxon>Synergistota</taxon>
        <taxon>Synergistia</taxon>
        <taxon>Synergistales</taxon>
        <taxon>Dethiosulfovibrionaceae</taxon>
        <taxon>Dethiosulfovibrio</taxon>
    </lineage>
</organism>
<dbReference type="PANTHER" id="PTHR43371:SF1">
    <property type="entry name" value="RIBONUCLEOSIDE-DIPHOSPHATE REDUCTASE"/>
    <property type="match status" value="1"/>
</dbReference>
<evidence type="ECO:0000256" key="4">
    <source>
        <dbReference type="ARBA" id="ARBA00014409"/>
    </source>
</evidence>
<accession>A0ABS9ELU9</accession>
<dbReference type="PROSITE" id="PS50818">
    <property type="entry name" value="INTEIN_C_TER"/>
    <property type="match status" value="1"/>
</dbReference>
<keyword evidence="8" id="KW-0560">Oxidoreductase</keyword>
<dbReference type="Pfam" id="PF12637">
    <property type="entry name" value="TSCPD"/>
    <property type="match status" value="1"/>
</dbReference>
<dbReference type="InterPro" id="IPR000788">
    <property type="entry name" value="RNR_lg_C"/>
</dbReference>
<evidence type="ECO:0000256" key="10">
    <source>
        <dbReference type="ARBA" id="ARBA00023285"/>
    </source>
</evidence>
<dbReference type="SMART" id="SM00306">
    <property type="entry name" value="HintN"/>
    <property type="match status" value="1"/>
</dbReference>
<keyword evidence="7" id="KW-0547">Nucleotide-binding</keyword>
<protein>
    <recommendedName>
        <fullName evidence="4">Vitamin B12-dependent ribonucleotide reductase</fullName>
        <ecNumber evidence="3">1.17.4.1</ecNumber>
    </recommendedName>
    <alternativeName>
        <fullName evidence="12">Ribonucleoside-diphosphate reductase NrdJ</fullName>
    </alternativeName>
</protein>
<evidence type="ECO:0000256" key="7">
    <source>
        <dbReference type="ARBA" id="ARBA00022741"/>
    </source>
</evidence>
<evidence type="ECO:0000313" key="17">
    <source>
        <dbReference type="Proteomes" id="UP001200430"/>
    </source>
</evidence>
<dbReference type="SUPFAM" id="SSF51998">
    <property type="entry name" value="PFL-like glycyl radical enzymes"/>
    <property type="match status" value="1"/>
</dbReference>
<evidence type="ECO:0000256" key="6">
    <source>
        <dbReference type="ARBA" id="ARBA00022634"/>
    </source>
</evidence>
<dbReference type="InterPro" id="IPR030934">
    <property type="entry name" value="Intein_C"/>
</dbReference>
<dbReference type="CDD" id="cd00081">
    <property type="entry name" value="Hint"/>
    <property type="match status" value="1"/>
</dbReference>
<dbReference type="NCBIfam" id="TIGR01445">
    <property type="entry name" value="intein_Nterm"/>
    <property type="match status" value="1"/>
</dbReference>
<gene>
    <name evidence="16" type="ORF">L2W38_05060</name>
</gene>
<comment type="catalytic activity">
    <reaction evidence="13">
        <text>a 2'-deoxyribonucleoside 5'-diphosphate + [thioredoxin]-disulfide + H2O = a ribonucleoside 5'-diphosphate + [thioredoxin]-dithiol</text>
        <dbReference type="Rhea" id="RHEA:23252"/>
        <dbReference type="Rhea" id="RHEA-COMP:10698"/>
        <dbReference type="Rhea" id="RHEA-COMP:10700"/>
        <dbReference type="ChEBI" id="CHEBI:15377"/>
        <dbReference type="ChEBI" id="CHEBI:29950"/>
        <dbReference type="ChEBI" id="CHEBI:50058"/>
        <dbReference type="ChEBI" id="CHEBI:57930"/>
        <dbReference type="ChEBI" id="CHEBI:73316"/>
        <dbReference type="EC" id="1.17.4.1"/>
    </reaction>
</comment>
<dbReference type="SUPFAM" id="SSF51294">
    <property type="entry name" value="Hedgehog/intein (Hint) domain"/>
    <property type="match status" value="1"/>
</dbReference>
<evidence type="ECO:0000256" key="9">
    <source>
        <dbReference type="ARBA" id="ARBA00023157"/>
    </source>
</evidence>
<evidence type="ECO:0000256" key="1">
    <source>
        <dbReference type="ARBA" id="ARBA00001922"/>
    </source>
</evidence>